<evidence type="ECO:0000313" key="1">
    <source>
        <dbReference type="EMBL" id="KAH7866507.1"/>
    </source>
</evidence>
<keyword evidence="2" id="KW-1185">Reference proteome</keyword>
<evidence type="ECO:0000313" key="2">
    <source>
        <dbReference type="Proteomes" id="UP000828048"/>
    </source>
</evidence>
<dbReference type="Proteomes" id="UP000828048">
    <property type="component" value="Chromosome 9"/>
</dbReference>
<protein>
    <submittedName>
        <fullName evidence="1">Uncharacterized protein</fullName>
    </submittedName>
</protein>
<dbReference type="EMBL" id="CM037159">
    <property type="protein sequence ID" value="KAH7866507.1"/>
    <property type="molecule type" value="Genomic_DNA"/>
</dbReference>
<reference evidence="1 2" key="1">
    <citation type="journal article" date="2021" name="Hortic Res">
        <title>High-quality reference genome and annotation aids understanding of berry development for evergreen blueberry (Vaccinium darrowii).</title>
        <authorList>
            <person name="Yu J."/>
            <person name="Hulse-Kemp A.M."/>
            <person name="Babiker E."/>
            <person name="Staton M."/>
        </authorList>
    </citation>
    <scope>NUCLEOTIDE SEQUENCE [LARGE SCALE GENOMIC DNA]</scope>
    <source>
        <strain evidence="2">cv. NJ 8807/NJ 8810</strain>
        <tissue evidence="1">Young leaf</tissue>
    </source>
</reference>
<sequence length="246" mass="26513">MGKCMQTDVEELITYGTSGHVAGFMSEAIQGVGGIIELAPGYLPAAYSSIRKAGGLCIADEVQSGFARMGSHFWGFESHGVVPDIVTMAKGIGNGIPLGAVVTTPAVAEVLTRRNYFNTFGGNPVCTAAGHAVLKVIEKENLQENAHVVGSYLKERLNSLKDKHEIIGDVRGRGLMLGVELVTDRQLKTPAKVETLHVMDQMREMGVLIGKGGFFGNVFRITPPLCFTKEDADFLVDVMDYTMSKM</sequence>
<accession>A0ACB7ZKB8</accession>
<name>A0ACB7ZKB8_9ERIC</name>
<gene>
    <name evidence="1" type="ORF">Vadar_021292</name>
</gene>
<organism evidence="1 2">
    <name type="scientific">Vaccinium darrowii</name>
    <dbReference type="NCBI Taxonomy" id="229202"/>
    <lineage>
        <taxon>Eukaryota</taxon>
        <taxon>Viridiplantae</taxon>
        <taxon>Streptophyta</taxon>
        <taxon>Embryophyta</taxon>
        <taxon>Tracheophyta</taxon>
        <taxon>Spermatophyta</taxon>
        <taxon>Magnoliopsida</taxon>
        <taxon>eudicotyledons</taxon>
        <taxon>Gunneridae</taxon>
        <taxon>Pentapetalae</taxon>
        <taxon>asterids</taxon>
        <taxon>Ericales</taxon>
        <taxon>Ericaceae</taxon>
        <taxon>Vaccinioideae</taxon>
        <taxon>Vaccinieae</taxon>
        <taxon>Vaccinium</taxon>
    </lineage>
</organism>
<proteinExistence type="predicted"/>
<comment type="caution">
    <text evidence="1">The sequence shown here is derived from an EMBL/GenBank/DDBJ whole genome shotgun (WGS) entry which is preliminary data.</text>
</comment>